<comment type="caution">
    <text evidence="1">The sequence shown here is derived from an EMBL/GenBank/DDBJ whole genome shotgun (WGS) entry which is preliminary data.</text>
</comment>
<dbReference type="EMBL" id="JACOAF010000007">
    <property type="protein sequence ID" value="MBC3538585.1"/>
    <property type="molecule type" value="Genomic_DNA"/>
</dbReference>
<evidence type="ECO:0000313" key="2">
    <source>
        <dbReference type="Proteomes" id="UP000659698"/>
    </source>
</evidence>
<accession>A0ABR6VN53</accession>
<gene>
    <name evidence="1" type="ORF">H7U12_02765</name>
</gene>
<evidence type="ECO:0000313" key="1">
    <source>
        <dbReference type="EMBL" id="MBC3538585.1"/>
    </source>
</evidence>
<keyword evidence="2" id="KW-1185">Reference proteome</keyword>
<organism evidence="1 2">
    <name type="scientific">Rufibacter sediminis</name>
    <dbReference type="NCBI Taxonomy" id="2762756"/>
    <lineage>
        <taxon>Bacteria</taxon>
        <taxon>Pseudomonadati</taxon>
        <taxon>Bacteroidota</taxon>
        <taxon>Cytophagia</taxon>
        <taxon>Cytophagales</taxon>
        <taxon>Hymenobacteraceae</taxon>
        <taxon>Rufibacter</taxon>
    </lineage>
</organism>
<dbReference type="RefSeq" id="WP_186632548.1">
    <property type="nucleotide sequence ID" value="NZ_JACOAF010000007.1"/>
</dbReference>
<name>A0ABR6VN53_9BACT</name>
<dbReference type="Proteomes" id="UP000659698">
    <property type="component" value="Unassembled WGS sequence"/>
</dbReference>
<protein>
    <submittedName>
        <fullName evidence="1">Uncharacterized protein</fullName>
    </submittedName>
</protein>
<reference evidence="1 2" key="1">
    <citation type="journal article" date="2019" name="Int. J. Syst. Evol. Microbiol.">
        <title>Rufibacter sediminis sp. nov., isolated from freshwater lake sediment.</title>
        <authorList>
            <person name="Qu J.H."/>
            <person name="Zhang L.J."/>
            <person name="Fu Y.H."/>
            <person name="Li H.F."/>
        </authorList>
    </citation>
    <scope>NUCLEOTIDE SEQUENCE [LARGE SCALE GENOMIC DNA]</scope>
    <source>
        <strain evidence="1 2">H-1</strain>
    </source>
</reference>
<sequence length="109" mass="13060">MTLVELIKYLESETQLQKLYQEINLDTESEAVLAYMKDSLNLNSDIEFFSIECTDDEIEFEKDGIKYYQLFPLEYGVEIYSYFDDEFRRKKYSDIDKAKRVLDYIVNDA</sequence>
<proteinExistence type="predicted"/>